<sequence length="84" mass="9138">MAAFLDLSIENSEEFLSNLVSSKTVTSYVGANPLYWCGGSITVDLVILIYRYSSAFRPPDEKTGSTAFVLLTEEAKDPPNDDGV</sequence>
<reference evidence="1 2" key="1">
    <citation type="journal article" date="2023" name="Nucleic Acids Res.">
        <title>The hologenome of Daphnia magna reveals possible DNA methylation and microbiome-mediated evolution of the host genome.</title>
        <authorList>
            <person name="Chaturvedi A."/>
            <person name="Li X."/>
            <person name="Dhandapani V."/>
            <person name="Marshall H."/>
            <person name="Kissane S."/>
            <person name="Cuenca-Cambronero M."/>
            <person name="Asole G."/>
            <person name="Calvet F."/>
            <person name="Ruiz-Romero M."/>
            <person name="Marangio P."/>
            <person name="Guigo R."/>
            <person name="Rago D."/>
            <person name="Mirbahai L."/>
            <person name="Eastwood N."/>
            <person name="Colbourne J.K."/>
            <person name="Zhou J."/>
            <person name="Mallon E."/>
            <person name="Orsini L."/>
        </authorList>
    </citation>
    <scope>NUCLEOTIDE SEQUENCE [LARGE SCALE GENOMIC DNA]</scope>
    <source>
        <strain evidence="1">LRV0_1</strain>
    </source>
</reference>
<dbReference type="EMBL" id="JAOYFB010000038">
    <property type="protein sequence ID" value="KAK4026839.1"/>
    <property type="molecule type" value="Genomic_DNA"/>
</dbReference>
<proteinExistence type="predicted"/>
<organism evidence="1 2">
    <name type="scientific">Daphnia magna</name>
    <dbReference type="NCBI Taxonomy" id="35525"/>
    <lineage>
        <taxon>Eukaryota</taxon>
        <taxon>Metazoa</taxon>
        <taxon>Ecdysozoa</taxon>
        <taxon>Arthropoda</taxon>
        <taxon>Crustacea</taxon>
        <taxon>Branchiopoda</taxon>
        <taxon>Diplostraca</taxon>
        <taxon>Cladocera</taxon>
        <taxon>Anomopoda</taxon>
        <taxon>Daphniidae</taxon>
        <taxon>Daphnia</taxon>
    </lineage>
</organism>
<keyword evidence="2" id="KW-1185">Reference proteome</keyword>
<dbReference type="Proteomes" id="UP001234178">
    <property type="component" value="Unassembled WGS sequence"/>
</dbReference>
<evidence type="ECO:0000313" key="1">
    <source>
        <dbReference type="EMBL" id="KAK4026839.1"/>
    </source>
</evidence>
<accession>A0ABR0ANZ8</accession>
<gene>
    <name evidence="1" type="ORF">OUZ56_015865</name>
</gene>
<evidence type="ECO:0000313" key="2">
    <source>
        <dbReference type="Proteomes" id="UP001234178"/>
    </source>
</evidence>
<comment type="caution">
    <text evidence="1">The sequence shown here is derived from an EMBL/GenBank/DDBJ whole genome shotgun (WGS) entry which is preliminary data.</text>
</comment>
<name>A0ABR0ANZ8_9CRUS</name>
<protein>
    <submittedName>
        <fullName evidence="1">Uncharacterized protein</fullName>
    </submittedName>
</protein>